<dbReference type="RefSeq" id="WP_379559797.1">
    <property type="nucleotide sequence ID" value="NZ_CP085256.1"/>
</dbReference>
<dbReference type="GO" id="GO:0008233">
    <property type="term" value="F:peptidase activity"/>
    <property type="evidence" value="ECO:0007669"/>
    <property type="project" value="UniProtKB-KW"/>
</dbReference>
<dbReference type="InterPro" id="IPR050925">
    <property type="entry name" value="Rhomboid_protease_S54"/>
</dbReference>
<organism evidence="9 10">
    <name type="scientific">Oceanobacillus kapialis</name>
    <dbReference type="NCBI Taxonomy" id="481353"/>
    <lineage>
        <taxon>Bacteria</taxon>
        <taxon>Bacillati</taxon>
        <taxon>Bacillota</taxon>
        <taxon>Bacilli</taxon>
        <taxon>Bacillales</taxon>
        <taxon>Bacillaceae</taxon>
        <taxon>Oceanobacillus</taxon>
    </lineage>
</organism>
<evidence type="ECO:0000256" key="7">
    <source>
        <dbReference type="SAM" id="Phobius"/>
    </source>
</evidence>
<evidence type="ECO:0000259" key="8">
    <source>
        <dbReference type="Pfam" id="PF01694"/>
    </source>
</evidence>
<keyword evidence="3 7" id="KW-0812">Transmembrane</keyword>
<dbReference type="PANTHER" id="PTHR43731:SF14">
    <property type="entry name" value="PRESENILIN-ASSOCIATED RHOMBOID-LIKE PROTEIN, MITOCHONDRIAL"/>
    <property type="match status" value="1"/>
</dbReference>
<dbReference type="EC" id="3.4.21.-" evidence="9"/>
<feature type="transmembrane region" description="Helical" evidence="7">
    <location>
        <begin position="236"/>
        <end position="254"/>
    </location>
</feature>
<dbReference type="InterPro" id="IPR035952">
    <property type="entry name" value="Rhomboid-like_sf"/>
</dbReference>
<evidence type="ECO:0000256" key="3">
    <source>
        <dbReference type="ARBA" id="ARBA00022692"/>
    </source>
</evidence>
<comment type="subcellular location">
    <subcellularLocation>
        <location evidence="1">Membrane</location>
        <topology evidence="1">Multi-pass membrane protein</topology>
    </subcellularLocation>
</comment>
<comment type="caution">
    <text evidence="9">The sequence shown here is derived from an EMBL/GenBank/DDBJ whole genome shotgun (WGS) entry which is preliminary data.</text>
</comment>
<dbReference type="Proteomes" id="UP001597451">
    <property type="component" value="Unassembled WGS sequence"/>
</dbReference>
<feature type="transmembrane region" description="Helical" evidence="7">
    <location>
        <begin position="156"/>
        <end position="174"/>
    </location>
</feature>
<evidence type="ECO:0000256" key="2">
    <source>
        <dbReference type="ARBA" id="ARBA00009045"/>
    </source>
</evidence>
<feature type="transmembrane region" description="Helical" evidence="7">
    <location>
        <begin position="127"/>
        <end position="144"/>
    </location>
</feature>
<feature type="domain" description="Peptidase S54 rhomboid" evidence="8">
    <location>
        <begin position="58"/>
        <end position="194"/>
    </location>
</feature>
<evidence type="ECO:0000256" key="5">
    <source>
        <dbReference type="ARBA" id="ARBA00022989"/>
    </source>
</evidence>
<keyword evidence="6 7" id="KW-0472">Membrane</keyword>
<evidence type="ECO:0000256" key="1">
    <source>
        <dbReference type="ARBA" id="ARBA00004141"/>
    </source>
</evidence>
<feature type="transmembrane region" description="Helical" evidence="7">
    <location>
        <begin position="67"/>
        <end position="87"/>
    </location>
</feature>
<dbReference type="EMBL" id="JBHUMX010000001">
    <property type="protein sequence ID" value="MFD2627196.1"/>
    <property type="molecule type" value="Genomic_DNA"/>
</dbReference>
<comment type="similarity">
    <text evidence="2">Belongs to the peptidase S54 family.</text>
</comment>
<dbReference type="GO" id="GO:0006508">
    <property type="term" value="P:proteolysis"/>
    <property type="evidence" value="ECO:0007669"/>
    <property type="project" value="UniProtKB-KW"/>
</dbReference>
<keyword evidence="10" id="KW-1185">Reference proteome</keyword>
<dbReference type="Gene3D" id="1.20.1540.10">
    <property type="entry name" value="Rhomboid-like"/>
    <property type="match status" value="1"/>
</dbReference>
<evidence type="ECO:0000256" key="4">
    <source>
        <dbReference type="ARBA" id="ARBA00022801"/>
    </source>
</evidence>
<dbReference type="SUPFAM" id="SSF144091">
    <property type="entry name" value="Rhomboid-like"/>
    <property type="match status" value="1"/>
</dbReference>
<accession>A0ABW5PVB0</accession>
<name>A0ABW5PVB0_9BACI</name>
<proteinExistence type="inferred from homology"/>
<keyword evidence="4 9" id="KW-0378">Hydrolase</keyword>
<reference evidence="10" key="1">
    <citation type="journal article" date="2019" name="Int. J. Syst. Evol. Microbiol.">
        <title>The Global Catalogue of Microorganisms (GCM) 10K type strain sequencing project: providing services to taxonomists for standard genome sequencing and annotation.</title>
        <authorList>
            <consortium name="The Broad Institute Genomics Platform"/>
            <consortium name="The Broad Institute Genome Sequencing Center for Infectious Disease"/>
            <person name="Wu L."/>
            <person name="Ma J."/>
        </authorList>
    </citation>
    <scope>NUCLEOTIDE SEQUENCE [LARGE SCALE GENOMIC DNA]</scope>
    <source>
        <strain evidence="10">TISTR 1858</strain>
    </source>
</reference>
<keyword evidence="5 7" id="KW-1133">Transmembrane helix</keyword>
<evidence type="ECO:0000313" key="10">
    <source>
        <dbReference type="Proteomes" id="UP001597451"/>
    </source>
</evidence>
<dbReference type="Pfam" id="PF01694">
    <property type="entry name" value="Rhomboid"/>
    <property type="match status" value="1"/>
</dbReference>
<evidence type="ECO:0000256" key="6">
    <source>
        <dbReference type="ARBA" id="ARBA00023136"/>
    </source>
</evidence>
<evidence type="ECO:0000313" key="9">
    <source>
        <dbReference type="EMBL" id="MFD2627196.1"/>
    </source>
</evidence>
<dbReference type="InterPro" id="IPR022764">
    <property type="entry name" value="Peptidase_S54_rhomboid_dom"/>
</dbReference>
<dbReference type="PANTHER" id="PTHR43731">
    <property type="entry name" value="RHOMBOID PROTEASE"/>
    <property type="match status" value="1"/>
</dbReference>
<gene>
    <name evidence="9" type="ORF">ACFSUN_00160</name>
</gene>
<feature type="transmembrane region" description="Helical" evidence="7">
    <location>
        <begin position="99"/>
        <end position="121"/>
    </location>
</feature>
<protein>
    <submittedName>
        <fullName evidence="9">Rhomboid family intramembrane serine protease</fullName>
        <ecNumber evidence="9">3.4.21.-</ecNumber>
    </submittedName>
</protein>
<keyword evidence="9" id="KW-0645">Protease</keyword>
<feature type="transmembrane region" description="Helical" evidence="7">
    <location>
        <begin position="180"/>
        <end position="200"/>
    </location>
</feature>
<sequence>MFIRNERSIQEFMQSYPVVSTIVIIHIVLWLIQGFLSLPIGNTLFQLGAGSNYHIAQGEYWRLITPMFFHAGLMHMLFNSFSLVLFGPALEQMLGKVKFILAYVGAGVVANIASFILGHAIYTHVGASGAIFGLFGIYVFMIAFRKHLIDYQSSQMVSVIIVIGLIMTFIRPNINVYAHIFGFIGGFVIAPLVLQGVRAYSPWQRRRRNRNRDDEGIQFDPNRWKKKRVPSAIKKNALWIIIVILALLGLLSRIL</sequence>